<dbReference type="EC" id="3.1.3.48" evidence="2"/>
<evidence type="ECO:0000256" key="2">
    <source>
        <dbReference type="ARBA" id="ARBA00013064"/>
    </source>
</evidence>
<dbReference type="PROSITE" id="PS50056">
    <property type="entry name" value="TYR_PHOSPHATASE_2"/>
    <property type="match status" value="1"/>
</dbReference>
<evidence type="ECO:0000256" key="4">
    <source>
        <dbReference type="ARBA" id="ARBA00022912"/>
    </source>
</evidence>
<dbReference type="Pfam" id="PF00782">
    <property type="entry name" value="DSPc"/>
    <property type="match status" value="1"/>
</dbReference>
<dbReference type="RefSeq" id="XP_020435145.1">
    <property type="nucleotide sequence ID" value="XM_020574731.1"/>
</dbReference>
<keyword evidence="9" id="KW-1185">Reference proteome</keyword>
<dbReference type="GeneID" id="31359300"/>
<dbReference type="Proteomes" id="UP000001396">
    <property type="component" value="Unassembled WGS sequence"/>
</dbReference>
<dbReference type="CDD" id="cd14498">
    <property type="entry name" value="DSP"/>
    <property type="match status" value="1"/>
</dbReference>
<feature type="domain" description="Tyrosine specific protein phosphatases" evidence="7">
    <location>
        <begin position="30"/>
        <end position="87"/>
    </location>
</feature>
<name>D3B6Q8_HETP5</name>
<feature type="domain" description="Tyrosine-protein phosphatase" evidence="6">
    <location>
        <begin position="1"/>
        <end position="109"/>
    </location>
</feature>
<evidence type="ECO:0000256" key="3">
    <source>
        <dbReference type="ARBA" id="ARBA00022801"/>
    </source>
</evidence>
<dbReference type="GO" id="GO:0017017">
    <property type="term" value="F:MAP kinase tyrosine/serine/threonine phosphatase activity"/>
    <property type="evidence" value="ECO:0007669"/>
    <property type="project" value="TreeGrafter"/>
</dbReference>
<sequence length="174" mass="19298">MAVELEDCYPHIFKYYRADLEDNFRADIVKHFQPVIDFINDCKRKNGRVLVHCAMGVSRSTTAVIAYLIKELGYTYDDARKYVKERRGIIQPNFGFSKALKEYSAQIHGNNKPTAISSPIPIESLSSSPPRSILSSSNNSIPVLSSSSTPIITNSDGLIVNNPCNTNSLINSAL</sequence>
<proteinExistence type="inferred from homology"/>
<protein>
    <recommendedName>
        <fullName evidence="2">protein-tyrosine-phosphatase</fullName>
        <ecNumber evidence="2">3.1.3.48</ecNumber>
    </recommendedName>
</protein>
<comment type="similarity">
    <text evidence="1">Belongs to the protein-tyrosine phosphatase family. Non-receptor class dual specificity subfamily.</text>
</comment>
<dbReference type="InParanoid" id="D3B6Q8"/>
<evidence type="ECO:0000256" key="5">
    <source>
        <dbReference type="ARBA" id="ARBA00047761"/>
    </source>
</evidence>
<dbReference type="GO" id="GO:0033550">
    <property type="term" value="F:MAP kinase tyrosine phosphatase activity"/>
    <property type="evidence" value="ECO:0007669"/>
    <property type="project" value="TreeGrafter"/>
</dbReference>
<dbReference type="PROSITE" id="PS50054">
    <property type="entry name" value="TYR_PHOSPHATASE_DUAL"/>
    <property type="match status" value="1"/>
</dbReference>
<dbReference type="Gene3D" id="3.90.190.10">
    <property type="entry name" value="Protein tyrosine phosphatase superfamily"/>
    <property type="match status" value="1"/>
</dbReference>
<dbReference type="InterPro" id="IPR000340">
    <property type="entry name" value="Dual-sp_phosphatase_cat-dom"/>
</dbReference>
<dbReference type="InterPro" id="IPR020422">
    <property type="entry name" value="TYR_PHOSPHATASE_DUAL_dom"/>
</dbReference>
<dbReference type="GO" id="GO:0004722">
    <property type="term" value="F:protein serine/threonine phosphatase activity"/>
    <property type="evidence" value="ECO:0007669"/>
    <property type="project" value="UniProtKB-EC"/>
</dbReference>
<comment type="caution">
    <text evidence="8">The sequence shown here is derived from an EMBL/GenBank/DDBJ whole genome shotgun (WGS) entry which is preliminary data.</text>
</comment>
<evidence type="ECO:0000313" key="8">
    <source>
        <dbReference type="EMBL" id="EFA83028.1"/>
    </source>
</evidence>
<dbReference type="InterPro" id="IPR016130">
    <property type="entry name" value="Tyr_Pase_AS"/>
</dbReference>
<dbReference type="SMART" id="SM00195">
    <property type="entry name" value="DSPc"/>
    <property type="match status" value="1"/>
</dbReference>
<evidence type="ECO:0000313" key="9">
    <source>
        <dbReference type="Proteomes" id="UP000001396"/>
    </source>
</evidence>
<dbReference type="InterPro" id="IPR000387">
    <property type="entry name" value="Tyr_Pase_dom"/>
</dbReference>
<evidence type="ECO:0000259" key="6">
    <source>
        <dbReference type="PROSITE" id="PS50054"/>
    </source>
</evidence>
<dbReference type="SUPFAM" id="SSF52799">
    <property type="entry name" value="(Phosphotyrosine protein) phosphatases II"/>
    <property type="match status" value="1"/>
</dbReference>
<dbReference type="STRING" id="670386.D3B6Q8"/>
<dbReference type="EMBL" id="ADBJ01000017">
    <property type="protein sequence ID" value="EFA83028.1"/>
    <property type="molecule type" value="Genomic_DNA"/>
</dbReference>
<dbReference type="AlphaFoldDB" id="D3B6Q8"/>
<dbReference type="GO" id="GO:0005737">
    <property type="term" value="C:cytoplasm"/>
    <property type="evidence" value="ECO:0007669"/>
    <property type="project" value="TreeGrafter"/>
</dbReference>
<organism evidence="8 9">
    <name type="scientific">Heterostelium pallidum (strain ATCC 26659 / Pp 5 / PN500)</name>
    <name type="common">Cellular slime mold</name>
    <name type="synonym">Polysphondylium pallidum</name>
    <dbReference type="NCBI Taxonomy" id="670386"/>
    <lineage>
        <taxon>Eukaryota</taxon>
        <taxon>Amoebozoa</taxon>
        <taxon>Evosea</taxon>
        <taxon>Eumycetozoa</taxon>
        <taxon>Dictyostelia</taxon>
        <taxon>Acytosteliales</taxon>
        <taxon>Acytosteliaceae</taxon>
        <taxon>Heterostelium</taxon>
    </lineage>
</organism>
<evidence type="ECO:0000256" key="1">
    <source>
        <dbReference type="ARBA" id="ARBA00008601"/>
    </source>
</evidence>
<dbReference type="PANTHER" id="PTHR10159">
    <property type="entry name" value="DUAL SPECIFICITY PROTEIN PHOSPHATASE"/>
    <property type="match status" value="1"/>
</dbReference>
<keyword evidence="4" id="KW-0904">Protein phosphatase</keyword>
<dbReference type="PROSITE" id="PS00383">
    <property type="entry name" value="TYR_PHOSPHATASE_1"/>
    <property type="match status" value="1"/>
</dbReference>
<reference evidence="8 9" key="1">
    <citation type="journal article" date="2011" name="Genome Res.">
        <title>Phylogeny-wide analysis of social amoeba genomes highlights ancient origins for complex intercellular communication.</title>
        <authorList>
            <person name="Heidel A.J."/>
            <person name="Lawal H.M."/>
            <person name="Felder M."/>
            <person name="Schilde C."/>
            <person name="Helps N.R."/>
            <person name="Tunggal B."/>
            <person name="Rivero F."/>
            <person name="John U."/>
            <person name="Schleicher M."/>
            <person name="Eichinger L."/>
            <person name="Platzer M."/>
            <person name="Noegel A.A."/>
            <person name="Schaap P."/>
            <person name="Gloeckner G."/>
        </authorList>
    </citation>
    <scope>NUCLEOTIDE SEQUENCE [LARGE SCALE GENOMIC DNA]</scope>
    <source>
        <strain evidence="9">ATCC 26659 / Pp 5 / PN500</strain>
    </source>
</reference>
<gene>
    <name evidence="8" type="ORF">PPL_03813</name>
</gene>
<accession>D3B6Q8</accession>
<keyword evidence="3" id="KW-0378">Hydrolase</keyword>
<evidence type="ECO:0000259" key="7">
    <source>
        <dbReference type="PROSITE" id="PS50056"/>
    </source>
</evidence>
<dbReference type="PANTHER" id="PTHR10159:SF414">
    <property type="entry name" value="PROTEIN-TYROSINE-PHOSPHATASE-RELATED"/>
    <property type="match status" value="1"/>
</dbReference>
<dbReference type="GO" id="GO:0008330">
    <property type="term" value="F:protein tyrosine/threonine phosphatase activity"/>
    <property type="evidence" value="ECO:0007669"/>
    <property type="project" value="TreeGrafter"/>
</dbReference>
<dbReference type="InterPro" id="IPR029021">
    <property type="entry name" value="Prot-tyrosine_phosphatase-like"/>
</dbReference>
<dbReference type="GO" id="GO:0043409">
    <property type="term" value="P:negative regulation of MAPK cascade"/>
    <property type="evidence" value="ECO:0007669"/>
    <property type="project" value="TreeGrafter"/>
</dbReference>
<comment type="catalytic activity">
    <reaction evidence="5">
        <text>O-phospho-L-seryl-[protein] + H2O = L-seryl-[protein] + phosphate</text>
        <dbReference type="Rhea" id="RHEA:20629"/>
        <dbReference type="Rhea" id="RHEA-COMP:9863"/>
        <dbReference type="Rhea" id="RHEA-COMP:11604"/>
        <dbReference type="ChEBI" id="CHEBI:15377"/>
        <dbReference type="ChEBI" id="CHEBI:29999"/>
        <dbReference type="ChEBI" id="CHEBI:43474"/>
        <dbReference type="ChEBI" id="CHEBI:83421"/>
        <dbReference type="EC" id="3.1.3.16"/>
    </reaction>
</comment>